<keyword evidence="2" id="KW-0808">Transferase</keyword>
<comment type="caution">
    <text evidence="2">The sequence shown here is derived from an EMBL/GenBank/DDBJ whole genome shotgun (WGS) entry which is preliminary data.</text>
</comment>
<dbReference type="InterPro" id="IPR041698">
    <property type="entry name" value="Methyltransf_25"/>
</dbReference>
<reference evidence="2 3" key="1">
    <citation type="submission" date="2019-08" db="EMBL/GenBank/DDBJ databases">
        <title>Lentzea from Indian Himalayas.</title>
        <authorList>
            <person name="Mandal S."/>
            <person name="Mallick Gupta A."/>
            <person name="Maiti P.K."/>
            <person name="Sarkar J."/>
            <person name="Mandal S."/>
        </authorList>
    </citation>
    <scope>NUCLEOTIDE SEQUENCE [LARGE SCALE GENOMIC DNA]</scope>
    <source>
        <strain evidence="2 3">PSKA42</strain>
    </source>
</reference>
<dbReference type="Gene3D" id="3.40.50.150">
    <property type="entry name" value="Vaccinia Virus protein VP39"/>
    <property type="match status" value="1"/>
</dbReference>
<accession>A0ABX1FEM1</accession>
<dbReference type="InterPro" id="IPR029063">
    <property type="entry name" value="SAM-dependent_MTases_sf"/>
</dbReference>
<dbReference type="SUPFAM" id="SSF53335">
    <property type="entry name" value="S-adenosyl-L-methionine-dependent methyltransferases"/>
    <property type="match status" value="1"/>
</dbReference>
<dbReference type="EMBL" id="VSRL01000031">
    <property type="protein sequence ID" value="NKE57419.1"/>
    <property type="molecule type" value="Genomic_DNA"/>
</dbReference>
<evidence type="ECO:0000313" key="2">
    <source>
        <dbReference type="EMBL" id="NKE57419.1"/>
    </source>
</evidence>
<dbReference type="PANTHER" id="PTHR42912">
    <property type="entry name" value="METHYLTRANSFERASE"/>
    <property type="match status" value="1"/>
</dbReference>
<dbReference type="CDD" id="cd02440">
    <property type="entry name" value="AdoMet_MTases"/>
    <property type="match status" value="1"/>
</dbReference>
<sequence length="212" mass="22579">MHKAHERSPGGAPGAIRHARAYELASALAFAGSRRRIFGRLVALAGVRVGDEVLDVGCGPGYLTSLAAQASPGGRAVGVDVSEQMVEEARRKRAGGNCSFVLGKAEALDLPDASFDVVLSSLAIHHIPEEARGQAFAEMFRVLRHGGRVLIADFQPPKGRLARHLVGAAAGETMRDNPVERIAPMLRDAGFDLGATTRVSWFLHCVRADKPL</sequence>
<dbReference type="RefSeq" id="WP_167973099.1">
    <property type="nucleotide sequence ID" value="NZ_VSRL01000031.1"/>
</dbReference>
<dbReference type="GO" id="GO:0032259">
    <property type="term" value="P:methylation"/>
    <property type="evidence" value="ECO:0007669"/>
    <property type="project" value="UniProtKB-KW"/>
</dbReference>
<proteinExistence type="predicted"/>
<protein>
    <submittedName>
        <fullName evidence="2">Methyltransferase domain-containing protein</fullName>
    </submittedName>
</protein>
<dbReference type="Proteomes" id="UP001515943">
    <property type="component" value="Unassembled WGS sequence"/>
</dbReference>
<feature type="domain" description="Methyltransferase" evidence="1">
    <location>
        <begin position="53"/>
        <end position="147"/>
    </location>
</feature>
<dbReference type="InterPro" id="IPR050508">
    <property type="entry name" value="Methyltransf_Superfamily"/>
</dbReference>
<keyword evidence="3" id="KW-1185">Reference proteome</keyword>
<keyword evidence="2" id="KW-0489">Methyltransferase</keyword>
<dbReference type="GO" id="GO:0008168">
    <property type="term" value="F:methyltransferase activity"/>
    <property type="evidence" value="ECO:0007669"/>
    <property type="project" value="UniProtKB-KW"/>
</dbReference>
<name>A0ABX1FEM1_9PSEU</name>
<evidence type="ECO:0000259" key="1">
    <source>
        <dbReference type="Pfam" id="PF13649"/>
    </source>
</evidence>
<evidence type="ECO:0000313" key="3">
    <source>
        <dbReference type="Proteomes" id="UP001515943"/>
    </source>
</evidence>
<organism evidence="2 3">
    <name type="scientific">Lentzea indica</name>
    <dbReference type="NCBI Taxonomy" id="2604800"/>
    <lineage>
        <taxon>Bacteria</taxon>
        <taxon>Bacillati</taxon>
        <taxon>Actinomycetota</taxon>
        <taxon>Actinomycetes</taxon>
        <taxon>Pseudonocardiales</taxon>
        <taxon>Pseudonocardiaceae</taxon>
        <taxon>Lentzea</taxon>
    </lineage>
</organism>
<dbReference type="Pfam" id="PF13649">
    <property type="entry name" value="Methyltransf_25"/>
    <property type="match status" value="1"/>
</dbReference>
<dbReference type="PANTHER" id="PTHR42912:SF93">
    <property type="entry name" value="N6-ADENOSINE-METHYLTRANSFERASE TMT1A"/>
    <property type="match status" value="1"/>
</dbReference>
<gene>
    <name evidence="2" type="ORF">FXN61_11470</name>
</gene>